<comment type="similarity">
    <text evidence="2 5">Belongs to the threonine aldolase family.</text>
</comment>
<dbReference type="Pfam" id="PF01212">
    <property type="entry name" value="Beta_elim_lyase"/>
    <property type="match status" value="1"/>
</dbReference>
<comment type="cofactor">
    <cofactor evidence="1 5">
        <name>pyridoxal 5'-phosphate</name>
        <dbReference type="ChEBI" id="CHEBI:597326"/>
    </cofactor>
</comment>
<evidence type="ECO:0000256" key="4">
    <source>
        <dbReference type="ARBA" id="ARBA00022898"/>
    </source>
</evidence>
<dbReference type="PANTHER" id="PTHR48097">
    <property type="entry name" value="L-THREONINE ALDOLASE-RELATED"/>
    <property type="match status" value="1"/>
</dbReference>
<name>A0A1H2QWH1_9RHOB</name>
<dbReference type="PANTHER" id="PTHR48097:SF5">
    <property type="entry name" value="LOW SPECIFICITY L-THREONINE ALDOLASE"/>
    <property type="match status" value="1"/>
</dbReference>
<dbReference type="OrthoDB" id="9774495at2"/>
<dbReference type="InterPro" id="IPR001597">
    <property type="entry name" value="ArAA_b-elim_lyase/Thr_aldolase"/>
</dbReference>
<reference evidence="8" key="1">
    <citation type="submission" date="2016-10" db="EMBL/GenBank/DDBJ databases">
        <authorList>
            <person name="Varghese N."/>
            <person name="Submissions S."/>
        </authorList>
    </citation>
    <scope>NUCLEOTIDE SEQUENCE [LARGE SCALE GENOMIC DNA]</scope>
    <source>
        <strain evidence="8">DSM 26922</strain>
    </source>
</reference>
<evidence type="ECO:0000256" key="2">
    <source>
        <dbReference type="ARBA" id="ARBA00006966"/>
    </source>
</evidence>
<evidence type="ECO:0000259" key="6">
    <source>
        <dbReference type="Pfam" id="PF01212"/>
    </source>
</evidence>
<dbReference type="GO" id="GO:0006567">
    <property type="term" value="P:L-threonine catabolic process"/>
    <property type="evidence" value="ECO:0007669"/>
    <property type="project" value="UniProtKB-UniRule"/>
</dbReference>
<dbReference type="EMBL" id="FNOI01000001">
    <property type="protein sequence ID" value="SDW11268.1"/>
    <property type="molecule type" value="Genomic_DNA"/>
</dbReference>
<dbReference type="Gene3D" id="3.90.1150.10">
    <property type="entry name" value="Aspartate Aminotransferase, domain 1"/>
    <property type="match status" value="1"/>
</dbReference>
<dbReference type="Gene3D" id="3.40.640.10">
    <property type="entry name" value="Type I PLP-dependent aspartate aminotransferase-like (Major domain)"/>
    <property type="match status" value="1"/>
</dbReference>
<evidence type="ECO:0000256" key="3">
    <source>
        <dbReference type="ARBA" id="ARBA00011881"/>
    </source>
</evidence>
<dbReference type="InterPro" id="IPR015424">
    <property type="entry name" value="PyrdxlP-dep_Trfase"/>
</dbReference>
<dbReference type="Proteomes" id="UP000199441">
    <property type="component" value="Unassembled WGS sequence"/>
</dbReference>
<comment type="catalytic activity">
    <reaction evidence="5">
        <text>L-allo-threonine = acetaldehyde + glycine</text>
        <dbReference type="Rhea" id="RHEA:26209"/>
        <dbReference type="ChEBI" id="CHEBI:15343"/>
        <dbReference type="ChEBI" id="CHEBI:57305"/>
        <dbReference type="ChEBI" id="CHEBI:58585"/>
        <dbReference type="EC" id="4.1.2.48"/>
    </reaction>
</comment>
<evidence type="ECO:0000256" key="1">
    <source>
        <dbReference type="ARBA" id="ARBA00001933"/>
    </source>
</evidence>
<accession>A0A1H2QWH1</accession>
<dbReference type="STRING" id="670155.SAMN04488001_0309"/>
<dbReference type="GO" id="GO:0008732">
    <property type="term" value="F:L-allo-threonine aldolase activity"/>
    <property type="evidence" value="ECO:0007669"/>
    <property type="project" value="RHEA"/>
</dbReference>
<dbReference type="PIRSF" id="PIRSF038940">
    <property type="entry name" value="Low_specificity_LTA"/>
    <property type="match status" value="1"/>
</dbReference>
<evidence type="ECO:0000313" key="8">
    <source>
        <dbReference type="Proteomes" id="UP000199441"/>
    </source>
</evidence>
<evidence type="ECO:0000256" key="5">
    <source>
        <dbReference type="PIRNR" id="PIRNR038940"/>
    </source>
</evidence>
<sequence length="350" mass="37918">MNFASDNAGPMHPSVLNAIVDANTGYEMPYGNDSIMPRVRDKIRATFEAPEAAVYLVATGTAANALALSTYTNSWDTMFAHRVSHVEEDECGAPEFYANGARLTLVDGDGAKMDPSALRHAIVNTGDKGVHGVQRGPVSITQATEVGTLYSLEDIAALTAIAKEYGLKTHLDGARFANACAALGCTAAQMTWKAGIDVVSFGGTKNGCAGVEAVVFFDPEKAWEFELRRKRGAHLFSKHRFLSAQMDAYLTDDLWLKLGRQANANCARLVKGLETVKGAEIPDTPEANMVFAHLPRAAHRRAMDAGAKYYLFPADATLDGPDDDLIRCRMVCDWNKTEAEIDQLVDLLRG</sequence>
<dbReference type="AlphaFoldDB" id="A0A1H2QWH1"/>
<evidence type="ECO:0000313" key="7">
    <source>
        <dbReference type="EMBL" id="SDW11268.1"/>
    </source>
</evidence>
<organism evidence="7 8">
    <name type="scientific">Litoreibacter albidus</name>
    <dbReference type="NCBI Taxonomy" id="670155"/>
    <lineage>
        <taxon>Bacteria</taxon>
        <taxon>Pseudomonadati</taxon>
        <taxon>Pseudomonadota</taxon>
        <taxon>Alphaproteobacteria</taxon>
        <taxon>Rhodobacterales</taxon>
        <taxon>Roseobacteraceae</taxon>
        <taxon>Litoreibacter</taxon>
    </lineage>
</organism>
<dbReference type="InterPro" id="IPR015421">
    <property type="entry name" value="PyrdxlP-dep_Trfase_major"/>
</dbReference>
<protein>
    <recommendedName>
        <fullName evidence="5">L-threonine aldolase</fullName>
        <ecNumber evidence="5">4.1.2.48</ecNumber>
    </recommendedName>
</protein>
<feature type="domain" description="Aromatic amino acid beta-eliminating lyase/threonine aldolase" evidence="6">
    <location>
        <begin position="3"/>
        <end position="294"/>
    </location>
</feature>
<proteinExistence type="inferred from homology"/>
<dbReference type="InterPro" id="IPR015422">
    <property type="entry name" value="PyrdxlP-dep_Trfase_small"/>
</dbReference>
<comment type="subunit">
    <text evidence="3">Homotetramer.</text>
</comment>
<keyword evidence="5" id="KW-0456">Lyase</keyword>
<comment type="function">
    <text evidence="5">Catalyzes the cleavage of L-allo-threonine and L-threonine to glycine and acetaldehyde.</text>
</comment>
<dbReference type="RefSeq" id="WP_089943370.1">
    <property type="nucleotide sequence ID" value="NZ_FNOI01000001.1"/>
</dbReference>
<keyword evidence="4 5" id="KW-0663">Pyridoxal phosphate</keyword>
<keyword evidence="8" id="KW-1185">Reference proteome</keyword>
<dbReference type="EC" id="4.1.2.48" evidence="5"/>
<comment type="catalytic activity">
    <reaction evidence="5">
        <text>L-threonine = acetaldehyde + glycine</text>
        <dbReference type="Rhea" id="RHEA:19625"/>
        <dbReference type="ChEBI" id="CHEBI:15343"/>
        <dbReference type="ChEBI" id="CHEBI:57305"/>
        <dbReference type="ChEBI" id="CHEBI:57926"/>
        <dbReference type="EC" id="4.1.2.48"/>
    </reaction>
</comment>
<dbReference type="InterPro" id="IPR026273">
    <property type="entry name" value="Low_specificity_L-TA_bact"/>
</dbReference>
<dbReference type="SUPFAM" id="SSF53383">
    <property type="entry name" value="PLP-dependent transferases"/>
    <property type="match status" value="1"/>
</dbReference>
<gene>
    <name evidence="7" type="ORF">SAMN04488001_0309</name>
</gene>